<dbReference type="Pfam" id="PF00561">
    <property type="entry name" value="Abhydrolase_1"/>
    <property type="match status" value="1"/>
</dbReference>
<dbReference type="PRINTS" id="PR00111">
    <property type="entry name" value="ABHYDROLASE"/>
</dbReference>
<feature type="domain" description="AB hydrolase-1" evidence="1">
    <location>
        <begin position="22"/>
        <end position="245"/>
    </location>
</feature>
<dbReference type="EMBL" id="CP002271">
    <property type="protein sequence ID" value="ADO69139.1"/>
    <property type="molecule type" value="Genomic_DNA"/>
</dbReference>
<dbReference type="InterPro" id="IPR052512">
    <property type="entry name" value="4CMD/NDH-1_regulator"/>
</dbReference>
<reference evidence="3 4" key="1">
    <citation type="journal article" date="2011" name="Mol. Biol. Evol.">
        <title>Comparative genomic analysis of fruiting body formation in Myxococcales.</title>
        <authorList>
            <person name="Huntley S."/>
            <person name="Hamann N."/>
            <person name="Wegener-Feldbrugge S."/>
            <person name="Treuner-Lange A."/>
            <person name="Kube M."/>
            <person name="Reinhardt R."/>
            <person name="Klages S."/>
            <person name="Muller R."/>
            <person name="Ronning C.M."/>
            <person name="Nierman W.C."/>
            <person name="Sogaard-Andersen L."/>
        </authorList>
    </citation>
    <scope>NUCLEOTIDE SEQUENCE [LARGE SCALE GENOMIC DNA]</scope>
    <source>
        <strain evidence="3 4">DW4/3-1</strain>
    </source>
</reference>
<dbReference type="Gene3D" id="3.40.50.1820">
    <property type="entry name" value="alpha/beta hydrolase"/>
    <property type="match status" value="1"/>
</dbReference>
<proteinExistence type="predicted"/>
<dbReference type="InterPro" id="IPR029032">
    <property type="entry name" value="AhpD-like"/>
</dbReference>
<keyword evidence="3" id="KW-0456">Lyase</keyword>
<evidence type="ECO:0000259" key="1">
    <source>
        <dbReference type="Pfam" id="PF00561"/>
    </source>
</evidence>
<dbReference type="InterPro" id="IPR000073">
    <property type="entry name" value="AB_hydrolase_1"/>
</dbReference>
<evidence type="ECO:0000313" key="3">
    <source>
        <dbReference type="EMBL" id="ADO69139.1"/>
    </source>
</evidence>
<dbReference type="PANTHER" id="PTHR33570">
    <property type="entry name" value="4-CARBOXYMUCONOLACTONE DECARBOXYLASE FAMILY PROTEIN"/>
    <property type="match status" value="1"/>
</dbReference>
<gene>
    <name evidence="3" type="primary">pcaCD</name>
    <name evidence="3" type="ordered locus">STAUR_1335</name>
</gene>
<evidence type="ECO:0000259" key="2">
    <source>
        <dbReference type="Pfam" id="PF02627"/>
    </source>
</evidence>
<keyword evidence="4" id="KW-1185">Reference proteome</keyword>
<organism evidence="3 4">
    <name type="scientific">Stigmatella aurantiaca (strain DW4/3-1)</name>
    <dbReference type="NCBI Taxonomy" id="378806"/>
    <lineage>
        <taxon>Bacteria</taxon>
        <taxon>Pseudomonadati</taxon>
        <taxon>Myxococcota</taxon>
        <taxon>Myxococcia</taxon>
        <taxon>Myxococcales</taxon>
        <taxon>Cystobacterineae</taxon>
        <taxon>Archangiaceae</taxon>
        <taxon>Stigmatella</taxon>
    </lineage>
</organism>
<evidence type="ECO:0000313" key="4">
    <source>
        <dbReference type="Proteomes" id="UP000001351"/>
    </source>
</evidence>
<dbReference type="ESTHER" id="stiad-e3fj44">
    <property type="family name" value="Carboxymethylbutenolide_lactonase"/>
</dbReference>
<dbReference type="HOGENOM" id="CLU_020336_54_1_7"/>
<dbReference type="eggNOG" id="COG0599">
    <property type="taxonomic scope" value="Bacteria"/>
</dbReference>
<dbReference type="KEGG" id="sur:STAUR_1335"/>
<dbReference type="Proteomes" id="UP000001351">
    <property type="component" value="Chromosome"/>
</dbReference>
<dbReference type="PANTHER" id="PTHR33570:SF2">
    <property type="entry name" value="CARBOXYMUCONOLACTONE DECARBOXYLASE-LIKE DOMAIN-CONTAINING PROTEIN"/>
    <property type="match status" value="1"/>
</dbReference>
<dbReference type="AlphaFoldDB" id="E3FJ44"/>
<dbReference type="InterPro" id="IPR003779">
    <property type="entry name" value="CMD-like"/>
</dbReference>
<dbReference type="InterPro" id="IPR026968">
    <property type="entry name" value="PcaD/CatD"/>
</dbReference>
<dbReference type="SUPFAM" id="SSF53474">
    <property type="entry name" value="alpha/beta-Hydrolases"/>
    <property type="match status" value="1"/>
</dbReference>
<dbReference type="InterPro" id="IPR012788">
    <property type="entry name" value="Decarb_PcaC"/>
</dbReference>
<dbReference type="eggNOG" id="COG0596">
    <property type="taxonomic scope" value="Bacteria"/>
</dbReference>
<name>E3FJ44_STIAD</name>
<dbReference type="NCBIfam" id="TIGR02427">
    <property type="entry name" value="protocat_pcaD"/>
    <property type="match status" value="1"/>
</dbReference>
<dbReference type="RefSeq" id="WP_013374627.1">
    <property type="nucleotide sequence ID" value="NC_014623.1"/>
</dbReference>
<sequence>MPALRLDDIELNVRVDGPEDAPALLLCNSLGTTLSMWDAVTTILARRFRVVRYDMRGHGGSGAPPGPYTIERLGRDAQGLLDGLGIARAHVCGLSMGGLVAQWLACHAADRVERVVLANTAAKIGNPASWRERAASVREKGMGELASTLPARWFTEAYIATHGDDAKRMQDTLQGLRPEGYAACCEAIAEADFQPLLSGVRAPVLVIAGTADPVTTPAHSDALAEAIHDARRVDLPASHLSAVEAPAAFAAALMPFLAEPRVRLDDRERHARGLEIRKAVLGTEHVERSMHRLSATNDEFQDLITRYAWGEIWTRPGLPRHTRSLLTIAMMVALNREAELRLHLRAARNNGVTRDEIKEVLLQTAIYCGVPAANSAFHLAEEVFAEQDRATRPPE</sequence>
<protein>
    <submittedName>
        <fullName evidence="3">3-Oxoadipate enol-lactone hydrolase/4-carboxymuconolactone decarboxylase</fullName>
        <ecNumber evidence="3">4.1.1.44</ecNumber>
    </submittedName>
</protein>
<dbReference type="GO" id="GO:0047575">
    <property type="term" value="F:4-carboxymuconolactone decarboxylase activity"/>
    <property type="evidence" value="ECO:0007669"/>
    <property type="project" value="UniProtKB-EC"/>
</dbReference>
<dbReference type="GO" id="GO:0047570">
    <property type="term" value="F:3-oxoadipate enol-lactonase activity"/>
    <property type="evidence" value="ECO:0007669"/>
    <property type="project" value="InterPro"/>
</dbReference>
<dbReference type="STRING" id="378806.STAUR_1335"/>
<dbReference type="OrthoDB" id="9785408at2"/>
<dbReference type="Pfam" id="PF02627">
    <property type="entry name" value="CMD"/>
    <property type="match status" value="1"/>
</dbReference>
<dbReference type="EC" id="4.1.1.44" evidence="3"/>
<dbReference type="InterPro" id="IPR029058">
    <property type="entry name" value="AB_hydrolase_fold"/>
</dbReference>
<dbReference type="NCBIfam" id="TIGR02425">
    <property type="entry name" value="decarb_PcaC"/>
    <property type="match status" value="1"/>
</dbReference>
<dbReference type="GO" id="GO:0042952">
    <property type="term" value="P:beta-ketoadipate pathway"/>
    <property type="evidence" value="ECO:0007669"/>
    <property type="project" value="InterPro"/>
</dbReference>
<keyword evidence="3" id="KW-0378">Hydrolase</keyword>
<feature type="domain" description="Carboxymuconolactone decarboxylase-like" evidence="2">
    <location>
        <begin position="299"/>
        <end position="382"/>
    </location>
</feature>
<accession>E3FJ44</accession>
<dbReference type="Gene3D" id="1.20.1290.10">
    <property type="entry name" value="AhpD-like"/>
    <property type="match status" value="1"/>
</dbReference>
<dbReference type="GO" id="GO:0051920">
    <property type="term" value="F:peroxiredoxin activity"/>
    <property type="evidence" value="ECO:0007669"/>
    <property type="project" value="InterPro"/>
</dbReference>
<dbReference type="SUPFAM" id="SSF69118">
    <property type="entry name" value="AhpD-like"/>
    <property type="match status" value="1"/>
</dbReference>